<sequence>MSDLWVPITAMLSISIVIIVGLVLSAHHKKHLQLTLQKHLENGGTLTSELLGQLGTSPSSRHGDRRKGLVLVSAGLACLVAGWSVGDLDVGVMFGVFPVFIGVAFLISAYLTNDE</sequence>
<dbReference type="Proteomes" id="UP000621390">
    <property type="component" value="Unassembled WGS sequence"/>
</dbReference>
<organism evidence="4 5">
    <name type="scientific">Idiomarina abyssalis</name>
    <dbReference type="NCBI Taxonomy" id="86102"/>
    <lineage>
        <taxon>Bacteria</taxon>
        <taxon>Pseudomonadati</taxon>
        <taxon>Pseudomonadota</taxon>
        <taxon>Gammaproteobacteria</taxon>
        <taxon>Alteromonadales</taxon>
        <taxon>Idiomarinaceae</taxon>
        <taxon>Idiomarina</taxon>
    </lineage>
</organism>
<evidence type="ECO:0000313" key="4">
    <source>
        <dbReference type="EMBL" id="MBJ7317149.1"/>
    </source>
</evidence>
<dbReference type="InterPro" id="IPR046216">
    <property type="entry name" value="DUF6249"/>
</dbReference>
<evidence type="ECO:0000259" key="2">
    <source>
        <dbReference type="Pfam" id="PF19762"/>
    </source>
</evidence>
<protein>
    <recommendedName>
        <fullName evidence="2">DUF6249 domain-containing protein</fullName>
    </recommendedName>
</protein>
<feature type="transmembrane region" description="Helical" evidence="1">
    <location>
        <begin position="92"/>
        <end position="111"/>
    </location>
</feature>
<reference evidence="4 6" key="1">
    <citation type="submission" date="2020-09" db="EMBL/GenBank/DDBJ databases">
        <title>Draft Genomes of Bacterial Isolates from North Pond Shallow Sediments.</title>
        <authorList>
            <person name="Kiel Reese B."/>
            <person name="Mullis M."/>
            <person name="Weisend R.E."/>
        </authorList>
    </citation>
    <scope>NUCLEOTIDE SEQUENCE</scope>
    <source>
        <strain evidence="4">KJE-2</strain>
        <strain evidence="3 6">KJE-3</strain>
    </source>
</reference>
<proteinExistence type="predicted"/>
<keyword evidence="1" id="KW-0812">Transmembrane</keyword>
<evidence type="ECO:0000313" key="5">
    <source>
        <dbReference type="Proteomes" id="UP000621390"/>
    </source>
</evidence>
<feature type="domain" description="DUF6249" evidence="2">
    <location>
        <begin position="8"/>
        <end position="112"/>
    </location>
</feature>
<keyword evidence="6" id="KW-1185">Reference proteome</keyword>
<dbReference type="EMBL" id="JAEMOS010000032">
    <property type="protein sequence ID" value="MBJ7267364.1"/>
    <property type="molecule type" value="Genomic_DNA"/>
</dbReference>
<dbReference type="RefSeq" id="WP_199494726.1">
    <property type="nucleotide sequence ID" value="NZ_JAEMOO010000009.1"/>
</dbReference>
<feature type="transmembrane region" description="Helical" evidence="1">
    <location>
        <begin position="6"/>
        <end position="26"/>
    </location>
</feature>
<feature type="transmembrane region" description="Helical" evidence="1">
    <location>
        <begin position="68"/>
        <end position="86"/>
    </location>
</feature>
<dbReference type="EMBL" id="JAEMOP010000009">
    <property type="protein sequence ID" value="MBJ7317149.1"/>
    <property type="molecule type" value="Genomic_DNA"/>
</dbReference>
<accession>A0A8I1KKG8</accession>
<evidence type="ECO:0000256" key="1">
    <source>
        <dbReference type="SAM" id="Phobius"/>
    </source>
</evidence>
<evidence type="ECO:0000313" key="3">
    <source>
        <dbReference type="EMBL" id="MBJ7267364.1"/>
    </source>
</evidence>
<name>A0A8I1KKG8_9GAMM</name>
<gene>
    <name evidence="3" type="ORF">JHC10_10485</name>
    <name evidence="4" type="ORF">JHC11_14210</name>
</gene>
<dbReference type="Proteomes" id="UP000655994">
    <property type="component" value="Unassembled WGS sequence"/>
</dbReference>
<dbReference type="AlphaFoldDB" id="A0A8I1KKG8"/>
<keyword evidence="1" id="KW-1133">Transmembrane helix</keyword>
<comment type="caution">
    <text evidence="4">The sequence shown here is derived from an EMBL/GenBank/DDBJ whole genome shotgun (WGS) entry which is preliminary data.</text>
</comment>
<dbReference type="Pfam" id="PF19762">
    <property type="entry name" value="DUF6249"/>
    <property type="match status" value="1"/>
</dbReference>
<evidence type="ECO:0000313" key="6">
    <source>
        <dbReference type="Proteomes" id="UP000655994"/>
    </source>
</evidence>
<keyword evidence="1" id="KW-0472">Membrane</keyword>